<dbReference type="InterPro" id="IPR036986">
    <property type="entry name" value="S4_RNA-bd_sf"/>
</dbReference>
<dbReference type="Pfam" id="PF00849">
    <property type="entry name" value="PseudoU_synth_2"/>
    <property type="match status" value="1"/>
</dbReference>
<dbReference type="SMART" id="SM00363">
    <property type="entry name" value="S4"/>
    <property type="match status" value="1"/>
</dbReference>
<evidence type="ECO:0000256" key="2">
    <source>
        <dbReference type="ARBA" id="ARBA00023235"/>
    </source>
</evidence>
<evidence type="ECO:0000313" key="7">
    <source>
        <dbReference type="Proteomes" id="UP000054093"/>
    </source>
</evidence>
<accession>E7G2H9</accession>
<dbReference type="EC" id="5.4.99.-" evidence="4"/>
<dbReference type="PANTHER" id="PTHR47683:SF2">
    <property type="entry name" value="RNA-BINDING S4 DOMAIN-CONTAINING PROTEIN"/>
    <property type="match status" value="1"/>
</dbReference>
<dbReference type="GO" id="GO:0003723">
    <property type="term" value="F:RNA binding"/>
    <property type="evidence" value="ECO:0007669"/>
    <property type="project" value="UniProtKB-KW"/>
</dbReference>
<protein>
    <recommendedName>
        <fullName evidence="4">Pseudouridine synthase</fullName>
        <ecNumber evidence="4">5.4.99.-</ecNumber>
    </recommendedName>
</protein>
<dbReference type="Proteomes" id="UP000054093">
    <property type="component" value="Unassembled WGS sequence"/>
</dbReference>
<dbReference type="CDD" id="cd00165">
    <property type="entry name" value="S4"/>
    <property type="match status" value="1"/>
</dbReference>
<reference evidence="6 7" key="1">
    <citation type="journal article" date="2011" name="Vet. Res.">
        <title>Genome sequence of Helicobacter suis supports its role in gastric pathology.</title>
        <authorList>
            <person name="Vermoote M."/>
            <person name="Vandekerckhove T.T."/>
            <person name="Flahou B."/>
            <person name="Pasmans F."/>
            <person name="Smet A."/>
            <person name="De Groote D."/>
            <person name="Van Criekinge W."/>
            <person name="Ducatelle R."/>
            <person name="Haesebrouck F."/>
        </authorList>
    </citation>
    <scope>NUCLEOTIDE SEQUENCE [LARGE SCALE GENOMIC DNA]</scope>
    <source>
        <strain evidence="6 7">HS5</strain>
    </source>
</reference>
<dbReference type="InterPro" id="IPR020094">
    <property type="entry name" value="TruA/RsuA/RluB/E/F_N"/>
</dbReference>
<evidence type="ECO:0000259" key="5">
    <source>
        <dbReference type="SMART" id="SM00363"/>
    </source>
</evidence>
<dbReference type="InterPro" id="IPR002942">
    <property type="entry name" value="S4_RNA-bd"/>
</dbReference>
<evidence type="ECO:0000256" key="4">
    <source>
        <dbReference type="RuleBase" id="RU003887"/>
    </source>
</evidence>
<dbReference type="PROSITE" id="PS01149">
    <property type="entry name" value="PSI_RSU"/>
    <property type="match status" value="1"/>
</dbReference>
<dbReference type="Gene3D" id="3.10.290.10">
    <property type="entry name" value="RNA-binding S4 domain"/>
    <property type="match status" value="1"/>
</dbReference>
<sequence length="257" mass="29858">MVRCLMRLNQFIAHNLPCSRRQADKLIKEGKVKINHQLASFATPFSPYDKIFVEGRMLNSYEKRSYTVLVYHKPKGELVSRIDHRGRKTIFESLESKFRHFTPIGRLDFASMGLLLLSDSKQVVNALMHSSLERVYLVKIQGNITQTMLEAMQTGLELQGLEGAHPKSKYTRMHIAPMACQILKNHRNYSKIKITLQEGHNREIRRFFAHFKKEVLDLRRVSFGFVSLNALPVGKTRYLNPKEYKQLHQFLNNSNLA</sequence>
<dbReference type="InterPro" id="IPR006145">
    <property type="entry name" value="PsdUridine_synth_RsuA/RluA"/>
</dbReference>
<dbReference type="NCBIfam" id="TIGR00093">
    <property type="entry name" value="pseudouridine synthase"/>
    <property type="match status" value="1"/>
</dbReference>
<dbReference type="Gene3D" id="3.30.70.580">
    <property type="entry name" value="Pseudouridine synthase I, catalytic domain, N-terminal subdomain"/>
    <property type="match status" value="1"/>
</dbReference>
<dbReference type="AlphaFoldDB" id="E7G2H9"/>
<dbReference type="Gene3D" id="3.30.70.1560">
    <property type="entry name" value="Alpha-L RNA-binding motif"/>
    <property type="match status" value="1"/>
</dbReference>
<dbReference type="GO" id="GO:0000455">
    <property type="term" value="P:enzyme-directed rRNA pseudouridine synthesis"/>
    <property type="evidence" value="ECO:0007669"/>
    <property type="project" value="UniProtKB-ARBA"/>
</dbReference>
<dbReference type="GO" id="GO:0120159">
    <property type="term" value="F:rRNA pseudouridine synthase activity"/>
    <property type="evidence" value="ECO:0007669"/>
    <property type="project" value="UniProtKB-ARBA"/>
</dbReference>
<proteinExistence type="inferred from homology"/>
<dbReference type="InterPro" id="IPR000748">
    <property type="entry name" value="PsdUridine_synth_RsuA/RluB/E/F"/>
</dbReference>
<dbReference type="InterPro" id="IPR042092">
    <property type="entry name" value="PsdUridine_s_RsuA/RluB/E/F_cat"/>
</dbReference>
<feature type="domain" description="RNA-binding S4" evidence="5">
    <location>
        <begin position="6"/>
        <end position="62"/>
    </location>
</feature>
<dbReference type="InterPro" id="IPR018496">
    <property type="entry name" value="PsdUridine_synth_RsuA/RluB_CS"/>
</dbReference>
<evidence type="ECO:0000313" key="6">
    <source>
        <dbReference type="EMBL" id="EFX42405.1"/>
    </source>
</evidence>
<dbReference type="EMBL" id="ADHO01000015">
    <property type="protein sequence ID" value="EFX42405.1"/>
    <property type="molecule type" value="Genomic_DNA"/>
</dbReference>
<name>E7G2H9_9HELI</name>
<comment type="similarity">
    <text evidence="1 4">Belongs to the pseudouridine synthase RsuA family.</text>
</comment>
<dbReference type="PANTHER" id="PTHR47683">
    <property type="entry name" value="PSEUDOURIDINE SYNTHASE FAMILY PROTEIN-RELATED"/>
    <property type="match status" value="1"/>
</dbReference>
<evidence type="ECO:0000256" key="3">
    <source>
        <dbReference type="PROSITE-ProRule" id="PRU00182"/>
    </source>
</evidence>
<dbReference type="InterPro" id="IPR020103">
    <property type="entry name" value="PsdUridine_synth_cat_dom_sf"/>
</dbReference>
<dbReference type="PROSITE" id="PS50889">
    <property type="entry name" value="S4"/>
    <property type="match status" value="1"/>
</dbReference>
<keyword evidence="3" id="KW-0694">RNA-binding</keyword>
<keyword evidence="2 4" id="KW-0413">Isomerase</keyword>
<dbReference type="InterPro" id="IPR050343">
    <property type="entry name" value="RsuA_PseudoU_synthase"/>
</dbReference>
<dbReference type="SUPFAM" id="SSF55120">
    <property type="entry name" value="Pseudouridine synthase"/>
    <property type="match status" value="1"/>
</dbReference>
<evidence type="ECO:0000256" key="1">
    <source>
        <dbReference type="ARBA" id="ARBA00008348"/>
    </source>
</evidence>
<comment type="caution">
    <text evidence="6">The sequence shown here is derived from an EMBL/GenBank/DDBJ whole genome shotgun (WGS) entry which is preliminary data.</text>
</comment>
<organism evidence="6 7">
    <name type="scientific">Helicobacter suis HS5</name>
    <dbReference type="NCBI Taxonomy" id="710394"/>
    <lineage>
        <taxon>Bacteria</taxon>
        <taxon>Pseudomonadati</taxon>
        <taxon>Campylobacterota</taxon>
        <taxon>Epsilonproteobacteria</taxon>
        <taxon>Campylobacterales</taxon>
        <taxon>Helicobacteraceae</taxon>
        <taxon>Helicobacter</taxon>
    </lineage>
</organism>
<dbReference type="SUPFAM" id="SSF55174">
    <property type="entry name" value="Alpha-L RNA-binding motif"/>
    <property type="match status" value="1"/>
</dbReference>
<gene>
    <name evidence="6" type="ORF">HSUHS5_0110</name>
</gene>
<dbReference type="Pfam" id="PF01479">
    <property type="entry name" value="S4"/>
    <property type="match status" value="1"/>
</dbReference>